<reference evidence="7" key="1">
    <citation type="submission" date="2023-03" db="EMBL/GenBank/DDBJ databases">
        <title>Stygiobacter electus gen. nov., sp. nov., facultatively anaerobic thermotolerant bacterium of the class Ignavibacteria from a well of Yessentuki mineral water deposit.</title>
        <authorList>
            <person name="Podosokorskaya O.A."/>
            <person name="Elcheninov A.G."/>
            <person name="Petrova N.F."/>
            <person name="Zavarzina D.G."/>
            <person name="Kublanov I.V."/>
            <person name="Merkel A.Y."/>
        </authorList>
    </citation>
    <scope>NUCLEOTIDE SEQUENCE</scope>
    <source>
        <strain evidence="7">09-Me</strain>
    </source>
</reference>
<dbReference type="NCBIfam" id="TIGR00486">
    <property type="entry name" value="YbgI_SA1388"/>
    <property type="match status" value="1"/>
</dbReference>
<keyword evidence="4 5" id="KW-0479">Metal-binding</keyword>
<dbReference type="InterPro" id="IPR015867">
    <property type="entry name" value="N-reg_PII/ATP_PRibTrfase_C"/>
</dbReference>
<dbReference type="FunFam" id="3.40.1390.30:FF:000001">
    <property type="entry name" value="GTP cyclohydrolase 1 type 2"/>
    <property type="match status" value="1"/>
</dbReference>
<evidence type="ECO:0000256" key="5">
    <source>
        <dbReference type="PIRNR" id="PIRNR037489"/>
    </source>
</evidence>
<dbReference type="Gene3D" id="3.30.70.120">
    <property type="match status" value="1"/>
</dbReference>
<evidence type="ECO:0000256" key="4">
    <source>
        <dbReference type="ARBA" id="ARBA00022723"/>
    </source>
</evidence>
<organism evidence="7 8">
    <name type="scientific">Stygiobacter electus</name>
    <dbReference type="NCBI Taxonomy" id="3032292"/>
    <lineage>
        <taxon>Bacteria</taxon>
        <taxon>Pseudomonadati</taxon>
        <taxon>Ignavibacteriota</taxon>
        <taxon>Ignavibacteria</taxon>
        <taxon>Ignavibacteriales</taxon>
        <taxon>Melioribacteraceae</taxon>
        <taxon>Stygiobacter</taxon>
    </lineage>
</organism>
<name>A0AAE3P222_9BACT</name>
<evidence type="ECO:0000256" key="3">
    <source>
        <dbReference type="ARBA" id="ARBA00022112"/>
    </source>
</evidence>
<evidence type="ECO:0000256" key="6">
    <source>
        <dbReference type="PIRSR" id="PIRSR602678-1"/>
    </source>
</evidence>
<feature type="binding site" evidence="6">
    <location>
        <position position="104"/>
    </location>
    <ligand>
        <name>a divalent metal cation</name>
        <dbReference type="ChEBI" id="CHEBI:60240"/>
        <label>1</label>
    </ligand>
</feature>
<feature type="binding site" evidence="6">
    <location>
        <position position="328"/>
    </location>
    <ligand>
        <name>a divalent metal cation</name>
        <dbReference type="ChEBI" id="CHEBI:60240"/>
        <label>1</label>
    </ligand>
</feature>
<proteinExistence type="inferred from homology"/>
<dbReference type="GO" id="GO:0005737">
    <property type="term" value="C:cytoplasm"/>
    <property type="evidence" value="ECO:0007669"/>
    <property type="project" value="TreeGrafter"/>
</dbReference>
<dbReference type="PANTHER" id="PTHR13799">
    <property type="entry name" value="NGG1 INTERACTING FACTOR 3"/>
    <property type="match status" value="1"/>
</dbReference>
<gene>
    <name evidence="7" type="ORF">P0M35_10795</name>
</gene>
<evidence type="ECO:0000313" key="8">
    <source>
        <dbReference type="Proteomes" id="UP001221302"/>
    </source>
</evidence>
<dbReference type="AlphaFoldDB" id="A0AAE3P222"/>
<comment type="similarity">
    <text evidence="1 5">Belongs to the GTP cyclohydrolase I type 2/NIF3 family.</text>
</comment>
<feature type="binding site" evidence="6">
    <location>
        <position position="65"/>
    </location>
    <ligand>
        <name>a divalent metal cation</name>
        <dbReference type="ChEBI" id="CHEBI:60240"/>
        <label>1</label>
    </ligand>
</feature>
<sequence>MIVKELIKYLEDWAPPGAAWEKDNVGLQVGSGDETIKNILLSLELTSEVLDEALKKNCNFIFTHHPLIFNPIKNLDVNKNHVSKLIYRLIKNDINLFSAHTNLDFTKDGVSFQLAKNLNLNNITFLKNEESNQFKIVVFIPESNLDEVASSMFNQGAGIIGEYNSCSFRTNGIGTFKGSANTNPFIGQKENFEKVNEVRLEVLVDSWKLNKVINAMLNSHPYEEPAFDIYPLKNKNVNYGAGAIGDLEKEMKVNEFLKHVENSLELSNFRYSIGHKKVIKKVAVCGGAGSDLLNDAIAKNADAFITSDIKYHTFHDALNKILLIDAGHYETEIVVLKIVEEKIKKLIKEKKENIKVYKYSLSTNPVKFYKQ</sequence>
<dbReference type="Proteomes" id="UP001221302">
    <property type="component" value="Unassembled WGS sequence"/>
</dbReference>
<comment type="subunit">
    <text evidence="2">Homohexamer.</text>
</comment>
<dbReference type="InterPro" id="IPR017221">
    <property type="entry name" value="DUF34/NIF3_bac"/>
</dbReference>
<accession>A0AAE3P222</accession>
<dbReference type="GO" id="GO:0046872">
    <property type="term" value="F:metal ion binding"/>
    <property type="evidence" value="ECO:0007669"/>
    <property type="project" value="UniProtKB-UniRule"/>
</dbReference>
<dbReference type="Pfam" id="PF01784">
    <property type="entry name" value="DUF34_NIF3"/>
    <property type="match status" value="1"/>
</dbReference>
<dbReference type="SUPFAM" id="SSF102705">
    <property type="entry name" value="NIF3 (NGG1p interacting factor 3)-like"/>
    <property type="match status" value="1"/>
</dbReference>
<dbReference type="InterPro" id="IPR036069">
    <property type="entry name" value="DUF34/NIF3_sf"/>
</dbReference>
<keyword evidence="8" id="KW-1185">Reference proteome</keyword>
<dbReference type="InterPro" id="IPR002678">
    <property type="entry name" value="DUF34/NIF3"/>
</dbReference>
<evidence type="ECO:0000256" key="2">
    <source>
        <dbReference type="ARBA" id="ARBA00011643"/>
    </source>
</evidence>
<dbReference type="RefSeq" id="WP_321536410.1">
    <property type="nucleotide sequence ID" value="NZ_JARGDL010000016.1"/>
</dbReference>
<feature type="binding site" evidence="6">
    <location>
        <position position="64"/>
    </location>
    <ligand>
        <name>a divalent metal cation</name>
        <dbReference type="ChEBI" id="CHEBI:60240"/>
        <label>2</label>
    </ligand>
</feature>
<evidence type="ECO:0000256" key="1">
    <source>
        <dbReference type="ARBA" id="ARBA00006964"/>
    </source>
</evidence>
<feature type="binding site" evidence="6">
    <location>
        <position position="332"/>
    </location>
    <ligand>
        <name>a divalent metal cation</name>
        <dbReference type="ChEBI" id="CHEBI:60240"/>
        <label>1</label>
    </ligand>
</feature>
<dbReference type="EMBL" id="JARGDL010000016">
    <property type="protein sequence ID" value="MDF1612639.1"/>
    <property type="molecule type" value="Genomic_DNA"/>
</dbReference>
<evidence type="ECO:0000313" key="7">
    <source>
        <dbReference type="EMBL" id="MDF1612639.1"/>
    </source>
</evidence>
<dbReference type="PANTHER" id="PTHR13799:SF14">
    <property type="entry name" value="GTP CYCLOHYDROLASE 1 TYPE 2 HOMOLOG"/>
    <property type="match status" value="1"/>
</dbReference>
<comment type="caution">
    <text evidence="7">The sequence shown here is derived from an EMBL/GenBank/DDBJ whole genome shotgun (WGS) entry which is preliminary data.</text>
</comment>
<dbReference type="PIRSF" id="PIRSF037489">
    <property type="entry name" value="UCP037489_NIF3_YqfO"/>
    <property type="match status" value="1"/>
</dbReference>
<dbReference type="FunFam" id="3.30.70.120:FF:000006">
    <property type="entry name" value="GTP cyclohydrolase 1 type 2 homolog"/>
    <property type="match status" value="1"/>
</dbReference>
<protein>
    <recommendedName>
        <fullName evidence="3 5">GTP cyclohydrolase 1 type 2 homolog</fullName>
    </recommendedName>
</protein>
<dbReference type="Gene3D" id="3.40.1390.30">
    <property type="entry name" value="NIF3 (NGG1p interacting factor 3)-like"/>
    <property type="match status" value="2"/>
</dbReference>